<gene>
    <name evidence="2" type="ORF">APZ41_002200</name>
    <name evidence="3" type="ORF">NCTC13291_03668</name>
</gene>
<feature type="region of interest" description="Disordered" evidence="1">
    <location>
        <begin position="1"/>
        <end position="20"/>
    </location>
</feature>
<keyword evidence="2" id="KW-0808">Transferase</keyword>
<feature type="compositionally biased region" description="Basic and acidic residues" evidence="1">
    <location>
        <begin position="10"/>
        <end position="20"/>
    </location>
</feature>
<dbReference type="Proteomes" id="UP000254919">
    <property type="component" value="Unassembled WGS sequence"/>
</dbReference>
<reference evidence="3 5" key="2">
    <citation type="submission" date="2018-06" db="EMBL/GenBank/DDBJ databases">
        <authorList>
            <consortium name="Pathogen Informatics"/>
            <person name="Doyle S."/>
        </authorList>
    </citation>
    <scope>NUCLEOTIDE SEQUENCE [LARGE SCALE GENOMIC DNA]</scope>
    <source>
        <strain evidence="3 5">NCTC13291</strain>
    </source>
</reference>
<dbReference type="GO" id="GO:0032259">
    <property type="term" value="P:methylation"/>
    <property type="evidence" value="ECO:0007669"/>
    <property type="project" value="UniProtKB-KW"/>
</dbReference>
<dbReference type="EMBL" id="LLWF02000003">
    <property type="protein sequence ID" value="ONH84787.1"/>
    <property type="molecule type" value="Genomic_DNA"/>
</dbReference>
<protein>
    <submittedName>
        <fullName evidence="3">Protein of uncharacterized function (DUF938)</fullName>
    </submittedName>
    <submittedName>
        <fullName evidence="2">SAM-dependent methyltransferase</fullName>
    </submittedName>
</protein>
<dbReference type="SUPFAM" id="SSF53335">
    <property type="entry name" value="S-adenosyl-L-methionine-dependent methyltransferases"/>
    <property type="match status" value="1"/>
</dbReference>
<dbReference type="RefSeq" id="WP_019461559.1">
    <property type="nucleotide sequence ID" value="NZ_AP031462.1"/>
</dbReference>
<dbReference type="PANTHER" id="PTHR20974">
    <property type="entry name" value="UPF0585 PROTEIN CG18661"/>
    <property type="match status" value="1"/>
</dbReference>
<organism evidence="2 4">
    <name type="scientific">Roseomonas mucosa</name>
    <dbReference type="NCBI Taxonomy" id="207340"/>
    <lineage>
        <taxon>Bacteria</taxon>
        <taxon>Pseudomonadati</taxon>
        <taxon>Pseudomonadota</taxon>
        <taxon>Alphaproteobacteria</taxon>
        <taxon>Acetobacterales</taxon>
        <taxon>Roseomonadaceae</taxon>
        <taxon>Roseomonas</taxon>
    </lineage>
</organism>
<dbReference type="CDD" id="cd02440">
    <property type="entry name" value="AdoMet_MTases"/>
    <property type="match status" value="1"/>
</dbReference>
<dbReference type="STRING" id="207340.APZ41_002200"/>
<name>A0A1S8DAG3_9PROT</name>
<dbReference type="GeneID" id="99634812"/>
<evidence type="ECO:0000256" key="1">
    <source>
        <dbReference type="SAM" id="MobiDB-lite"/>
    </source>
</evidence>
<dbReference type="Proteomes" id="UP000054844">
    <property type="component" value="Unassembled WGS sequence"/>
</dbReference>
<evidence type="ECO:0000313" key="3">
    <source>
        <dbReference type="EMBL" id="SUE42051.1"/>
    </source>
</evidence>
<dbReference type="EMBL" id="UGVN01000001">
    <property type="protein sequence ID" value="SUE42051.1"/>
    <property type="molecule type" value="Genomic_DNA"/>
</dbReference>
<dbReference type="OrthoDB" id="5525831at2"/>
<dbReference type="GO" id="GO:0008168">
    <property type="term" value="F:methyltransferase activity"/>
    <property type="evidence" value="ECO:0007669"/>
    <property type="project" value="UniProtKB-KW"/>
</dbReference>
<keyword evidence="4" id="KW-1185">Reference proteome</keyword>
<dbReference type="Gene3D" id="3.40.50.150">
    <property type="entry name" value="Vaccinia Virus protein VP39"/>
    <property type="match status" value="1"/>
</dbReference>
<dbReference type="PANTHER" id="PTHR20974:SF0">
    <property type="entry name" value="UPF0585 PROTEIN CG18661"/>
    <property type="match status" value="1"/>
</dbReference>
<dbReference type="Pfam" id="PF06080">
    <property type="entry name" value="DUF938"/>
    <property type="match status" value="1"/>
</dbReference>
<reference evidence="2 4" key="1">
    <citation type="submission" date="2016-12" db="EMBL/GenBank/DDBJ databases">
        <title>Draft genome sequence of Roseomonas mucosa strain AU37, isolated from a peripheral intravenous catheter.</title>
        <authorList>
            <person name="Choudhury M.A."/>
            <person name="Sidjabat H.E."/>
            <person name="Wailan A.M."/>
            <person name="Zhang L."/>
            <person name="Marsh N.M."/>
            <person name="Rickard C.M."/>
            <person name="Davies M."/>
            <person name="Mcmillan D.J."/>
        </authorList>
    </citation>
    <scope>NUCLEOTIDE SEQUENCE [LARGE SCALE GENOMIC DNA]</scope>
    <source>
        <strain evidence="2 4">SAVE376</strain>
    </source>
</reference>
<dbReference type="InterPro" id="IPR029063">
    <property type="entry name" value="SAM-dependent_MTases_sf"/>
</dbReference>
<evidence type="ECO:0000313" key="2">
    <source>
        <dbReference type="EMBL" id="ONH84787.1"/>
    </source>
</evidence>
<sequence>MSDGGMNGAEDARRHAPAAERNREPILAVLRRHLPAEGLVLEVASGTGQHAVHFAEALPGLVFQPSDPDPSARASIDAWAAASGLPNLRPALELDASGGRNWPALRAAAVLCINMIHISPWAATLGLMAGAARVLPPGGVLVLYGPYRRDGVETAPSNEAFDRSLRLRDPAWGLRRLEDVTAEAERQGLRRQEVAEMPANNLCLVFRREGG</sequence>
<accession>A0A1S8DAG3</accession>
<dbReference type="InterPro" id="IPR010342">
    <property type="entry name" value="DUF938"/>
</dbReference>
<proteinExistence type="predicted"/>
<evidence type="ECO:0000313" key="4">
    <source>
        <dbReference type="Proteomes" id="UP000054844"/>
    </source>
</evidence>
<dbReference type="AlphaFoldDB" id="A0A1S8DAG3"/>
<evidence type="ECO:0000313" key="5">
    <source>
        <dbReference type="Proteomes" id="UP000254919"/>
    </source>
</evidence>
<keyword evidence="2" id="KW-0489">Methyltransferase</keyword>